<dbReference type="EMBL" id="BLAE01000047">
    <property type="protein sequence ID" value="GES13484.1"/>
    <property type="molecule type" value="Genomic_DNA"/>
</dbReference>
<feature type="compositionally biased region" description="Pro residues" evidence="1">
    <location>
        <begin position="131"/>
        <end position="141"/>
    </location>
</feature>
<organism evidence="2 3">
    <name type="scientific">Acrocarpospora macrocephala</name>
    <dbReference type="NCBI Taxonomy" id="150177"/>
    <lineage>
        <taxon>Bacteria</taxon>
        <taxon>Bacillati</taxon>
        <taxon>Actinomycetota</taxon>
        <taxon>Actinomycetes</taxon>
        <taxon>Streptosporangiales</taxon>
        <taxon>Streptosporangiaceae</taxon>
        <taxon>Acrocarpospora</taxon>
    </lineage>
</organism>
<dbReference type="Proteomes" id="UP000331127">
    <property type="component" value="Unassembled WGS sequence"/>
</dbReference>
<feature type="region of interest" description="Disordered" evidence="1">
    <location>
        <begin position="1"/>
        <end position="72"/>
    </location>
</feature>
<evidence type="ECO:0000313" key="3">
    <source>
        <dbReference type="Proteomes" id="UP000331127"/>
    </source>
</evidence>
<keyword evidence="3" id="KW-1185">Reference proteome</keyword>
<proteinExistence type="predicted"/>
<protein>
    <submittedName>
        <fullName evidence="2">Uncharacterized protein</fullName>
    </submittedName>
</protein>
<evidence type="ECO:0000256" key="1">
    <source>
        <dbReference type="SAM" id="MobiDB-lite"/>
    </source>
</evidence>
<feature type="region of interest" description="Disordered" evidence="1">
    <location>
        <begin position="122"/>
        <end position="141"/>
    </location>
</feature>
<dbReference type="AlphaFoldDB" id="A0A5M3WX29"/>
<name>A0A5M3WX29_9ACTN</name>
<evidence type="ECO:0000313" key="2">
    <source>
        <dbReference type="EMBL" id="GES13484.1"/>
    </source>
</evidence>
<feature type="compositionally biased region" description="Polar residues" evidence="1">
    <location>
        <begin position="58"/>
        <end position="72"/>
    </location>
</feature>
<feature type="compositionally biased region" description="Low complexity" evidence="1">
    <location>
        <begin position="42"/>
        <end position="56"/>
    </location>
</feature>
<comment type="caution">
    <text evidence="2">The sequence shown here is derived from an EMBL/GenBank/DDBJ whole genome shotgun (WGS) entry which is preliminary data.</text>
</comment>
<gene>
    <name evidence="2" type="ORF">Amac_070810</name>
</gene>
<accession>A0A5M3WX29</accession>
<sequence length="141" mass="14433">MAMNATSAAYRCTPPASDNDNPGRSVGNAPTISRHPDHTPTSSAALRSSRASPIASTAEPTASAVSATGSSQPCAAQAYSLIMSRNGFNPDTACRTAMAATPTEVIKNPNTIPMTSTVLGSVLHPHRRSAPPTPDSPLIPP</sequence>
<reference evidence="2 3" key="1">
    <citation type="submission" date="2019-10" db="EMBL/GenBank/DDBJ databases">
        <title>Whole genome shotgun sequence of Acrocarpospora macrocephala NBRC 16266.</title>
        <authorList>
            <person name="Ichikawa N."/>
            <person name="Kimura A."/>
            <person name="Kitahashi Y."/>
            <person name="Komaki H."/>
            <person name="Oguchi A."/>
        </authorList>
    </citation>
    <scope>NUCLEOTIDE SEQUENCE [LARGE SCALE GENOMIC DNA]</scope>
    <source>
        <strain evidence="2 3">NBRC 16266</strain>
    </source>
</reference>